<organism evidence="1 2">
    <name type="scientific">Bauhinia variegata</name>
    <name type="common">Purple orchid tree</name>
    <name type="synonym">Phanera variegata</name>
    <dbReference type="NCBI Taxonomy" id="167791"/>
    <lineage>
        <taxon>Eukaryota</taxon>
        <taxon>Viridiplantae</taxon>
        <taxon>Streptophyta</taxon>
        <taxon>Embryophyta</taxon>
        <taxon>Tracheophyta</taxon>
        <taxon>Spermatophyta</taxon>
        <taxon>Magnoliopsida</taxon>
        <taxon>eudicotyledons</taxon>
        <taxon>Gunneridae</taxon>
        <taxon>Pentapetalae</taxon>
        <taxon>rosids</taxon>
        <taxon>fabids</taxon>
        <taxon>Fabales</taxon>
        <taxon>Fabaceae</taxon>
        <taxon>Cercidoideae</taxon>
        <taxon>Cercideae</taxon>
        <taxon>Bauhiniinae</taxon>
        <taxon>Bauhinia</taxon>
    </lineage>
</organism>
<evidence type="ECO:0000313" key="2">
    <source>
        <dbReference type="Proteomes" id="UP000828941"/>
    </source>
</evidence>
<gene>
    <name evidence="1" type="ORF">L6164_028149</name>
</gene>
<protein>
    <submittedName>
        <fullName evidence="1">Uncharacterized protein</fullName>
    </submittedName>
</protein>
<dbReference type="EMBL" id="CM039436">
    <property type="protein sequence ID" value="KAI4315326.1"/>
    <property type="molecule type" value="Genomic_DNA"/>
</dbReference>
<keyword evidence="2" id="KW-1185">Reference proteome</keyword>
<accession>A0ACB9LVH9</accession>
<proteinExistence type="predicted"/>
<name>A0ACB9LVH9_BAUVA</name>
<sequence>MCVGSTESNAFGLFHSFARKRRSKRPKLQVYRLTRSLETTVGKDLELKNLKLYLENQIISEKNAELRKKANRLRQENFILSIELQQKFPQINMDLSKK</sequence>
<evidence type="ECO:0000313" key="1">
    <source>
        <dbReference type="EMBL" id="KAI4315326.1"/>
    </source>
</evidence>
<reference evidence="1 2" key="1">
    <citation type="journal article" date="2022" name="DNA Res.">
        <title>Chromosomal-level genome assembly of the orchid tree Bauhinia variegata (Leguminosae; Cercidoideae) supports the allotetraploid origin hypothesis of Bauhinia.</title>
        <authorList>
            <person name="Zhong Y."/>
            <person name="Chen Y."/>
            <person name="Zheng D."/>
            <person name="Pang J."/>
            <person name="Liu Y."/>
            <person name="Luo S."/>
            <person name="Meng S."/>
            <person name="Qian L."/>
            <person name="Wei D."/>
            <person name="Dai S."/>
            <person name="Zhou R."/>
        </authorList>
    </citation>
    <scope>NUCLEOTIDE SEQUENCE [LARGE SCALE GENOMIC DNA]</scope>
    <source>
        <strain evidence="1">BV-YZ2020</strain>
    </source>
</reference>
<dbReference type="Proteomes" id="UP000828941">
    <property type="component" value="Chromosome 11"/>
</dbReference>
<comment type="caution">
    <text evidence="1">The sequence shown here is derived from an EMBL/GenBank/DDBJ whole genome shotgun (WGS) entry which is preliminary data.</text>
</comment>